<dbReference type="AlphaFoldDB" id="V4SCE5"/>
<keyword evidence="2" id="KW-1185">Reference proteome</keyword>
<reference evidence="1 2" key="1">
    <citation type="submission" date="2013-10" db="EMBL/GenBank/DDBJ databases">
        <authorList>
            <consortium name="International Citrus Genome Consortium"/>
            <person name="Jenkins J."/>
            <person name="Schmutz J."/>
            <person name="Prochnik S."/>
            <person name="Rokhsar D."/>
            <person name="Gmitter F."/>
            <person name="Ollitrault P."/>
            <person name="Machado M."/>
            <person name="Talon M."/>
            <person name="Wincker P."/>
            <person name="Jaillon O."/>
            <person name="Morgante M."/>
        </authorList>
    </citation>
    <scope>NUCLEOTIDE SEQUENCE</scope>
    <source>
        <strain evidence="2">cv. Clemenules</strain>
    </source>
</reference>
<dbReference type="KEGG" id="cic:CICLE_v10029764mg"/>
<dbReference type="eggNOG" id="KOG1454">
    <property type="taxonomic scope" value="Eukaryota"/>
</dbReference>
<organism evidence="1 2">
    <name type="scientific">Citrus clementina</name>
    <name type="common">Clementine</name>
    <name type="synonym">Citrus deliciosa x Citrus sinensis</name>
    <dbReference type="NCBI Taxonomy" id="85681"/>
    <lineage>
        <taxon>Eukaryota</taxon>
        <taxon>Viridiplantae</taxon>
        <taxon>Streptophyta</taxon>
        <taxon>Embryophyta</taxon>
        <taxon>Tracheophyta</taxon>
        <taxon>Spermatophyta</taxon>
        <taxon>Magnoliopsida</taxon>
        <taxon>eudicotyledons</taxon>
        <taxon>Gunneridae</taxon>
        <taxon>Pentapetalae</taxon>
        <taxon>rosids</taxon>
        <taxon>malvids</taxon>
        <taxon>Sapindales</taxon>
        <taxon>Rutaceae</taxon>
        <taxon>Aurantioideae</taxon>
        <taxon>Citrus</taxon>
    </lineage>
</organism>
<evidence type="ECO:0008006" key="3">
    <source>
        <dbReference type="Google" id="ProtNLM"/>
    </source>
</evidence>
<evidence type="ECO:0000313" key="1">
    <source>
        <dbReference type="EMBL" id="ESR36520.1"/>
    </source>
</evidence>
<dbReference type="STRING" id="85681.V4SCE5"/>
<name>V4SCE5_CITCL</name>
<dbReference type="Proteomes" id="UP000030687">
    <property type="component" value="Unassembled WGS sequence"/>
</dbReference>
<dbReference type="EMBL" id="KI536978">
    <property type="protein sequence ID" value="ESR36520.1"/>
    <property type="molecule type" value="Genomic_DNA"/>
</dbReference>
<proteinExistence type="predicted"/>
<sequence>MQTARNCKEQVGENATLVSIEKAGHLPNVERPFVYNRKLKRILASLVETVVNTAS</sequence>
<evidence type="ECO:0000313" key="2">
    <source>
        <dbReference type="Proteomes" id="UP000030687"/>
    </source>
</evidence>
<dbReference type="Gramene" id="ESR36520">
    <property type="protein sequence ID" value="ESR36520"/>
    <property type="gene ID" value="CICLE_v10029764mg"/>
</dbReference>
<dbReference type="InParanoid" id="V4SCE5"/>
<accession>V4SCE5</accession>
<gene>
    <name evidence="1" type="ORF">CICLE_v10029764mg</name>
</gene>
<protein>
    <recommendedName>
        <fullName evidence="3">AB hydrolase-1 domain-containing protein</fullName>
    </recommendedName>
</protein>